<dbReference type="InterPro" id="IPR006175">
    <property type="entry name" value="YjgF/YER057c/UK114"/>
</dbReference>
<dbReference type="Pfam" id="PF01042">
    <property type="entry name" value="Ribonuc_L-PSP"/>
    <property type="match status" value="1"/>
</dbReference>
<name>A0AA38X8N6_9EURO</name>
<comment type="caution">
    <text evidence="1">The sequence shown here is derived from an EMBL/GenBank/DDBJ whole genome shotgun (WGS) entry which is preliminary data.</text>
</comment>
<protein>
    <submittedName>
        <fullName evidence="1">Uncharacterized protein</fullName>
    </submittedName>
</protein>
<gene>
    <name evidence="1" type="ORF">H2200_006674</name>
</gene>
<evidence type="ECO:0000313" key="2">
    <source>
        <dbReference type="Proteomes" id="UP001172673"/>
    </source>
</evidence>
<sequence length="147" mass="15787">MPNVEVIDPPTLGKPSPLYGAITAAKLSPSATLYTISGQVAEDPATGDVPAGLSAQLPICLQRIDLCLEHIGAKKTDIIRLMYYIRQGAIEDYEAAEGQGSGLKLIGGVVGKWLEGHRPASCYNRSFGMSDDRYACEFEAMVVLNKE</sequence>
<dbReference type="AlphaFoldDB" id="A0AA38X8N6"/>
<dbReference type="SUPFAM" id="SSF55298">
    <property type="entry name" value="YjgF-like"/>
    <property type="match status" value="1"/>
</dbReference>
<dbReference type="EMBL" id="JAPDRK010000009">
    <property type="protein sequence ID" value="KAJ9608903.1"/>
    <property type="molecule type" value="Genomic_DNA"/>
</dbReference>
<evidence type="ECO:0000313" key="1">
    <source>
        <dbReference type="EMBL" id="KAJ9608903.1"/>
    </source>
</evidence>
<dbReference type="InterPro" id="IPR035959">
    <property type="entry name" value="RutC-like_sf"/>
</dbReference>
<proteinExistence type="predicted"/>
<dbReference type="Proteomes" id="UP001172673">
    <property type="component" value="Unassembled WGS sequence"/>
</dbReference>
<organism evidence="1 2">
    <name type="scientific">Cladophialophora chaetospira</name>
    <dbReference type="NCBI Taxonomy" id="386627"/>
    <lineage>
        <taxon>Eukaryota</taxon>
        <taxon>Fungi</taxon>
        <taxon>Dikarya</taxon>
        <taxon>Ascomycota</taxon>
        <taxon>Pezizomycotina</taxon>
        <taxon>Eurotiomycetes</taxon>
        <taxon>Chaetothyriomycetidae</taxon>
        <taxon>Chaetothyriales</taxon>
        <taxon>Herpotrichiellaceae</taxon>
        <taxon>Cladophialophora</taxon>
    </lineage>
</organism>
<accession>A0AA38X8N6</accession>
<dbReference type="Gene3D" id="3.30.1330.40">
    <property type="entry name" value="RutC-like"/>
    <property type="match status" value="1"/>
</dbReference>
<keyword evidence="2" id="KW-1185">Reference proteome</keyword>
<reference evidence="1" key="1">
    <citation type="submission" date="2022-10" db="EMBL/GenBank/DDBJ databases">
        <title>Culturing micro-colonial fungi from biological soil crusts in the Mojave desert and describing Neophaeococcomyces mojavensis, and introducing the new genera and species Taxawa tesnikishii.</title>
        <authorList>
            <person name="Kurbessoian T."/>
            <person name="Stajich J.E."/>
        </authorList>
    </citation>
    <scope>NUCLEOTIDE SEQUENCE</scope>
    <source>
        <strain evidence="1">TK_41</strain>
    </source>
</reference>